<dbReference type="FunFam" id="1.10.418.30:FF:000001">
    <property type="entry name" value="Probable kinetochore protein ndc80"/>
    <property type="match status" value="1"/>
</dbReference>
<evidence type="ECO:0000256" key="2">
    <source>
        <dbReference type="ARBA" id="ARBA00022454"/>
    </source>
</evidence>
<feature type="domain" description="Kinetochore protein Ndc80 CH" evidence="13">
    <location>
        <begin position="166"/>
        <end position="297"/>
    </location>
</feature>
<keyword evidence="16" id="KW-1185">Reference proteome</keyword>
<keyword evidence="8 10" id="KW-0131">Cell cycle</keyword>
<comment type="function">
    <text evidence="10">Acts as a component of the essential kinetochore-associated NDC80 complex, which is required for chromosome segregation and spindle checkpoint activity.</text>
</comment>
<evidence type="ECO:0000313" key="16">
    <source>
        <dbReference type="Proteomes" id="UP000000689"/>
    </source>
</evidence>
<protein>
    <recommendedName>
        <fullName evidence="10">Kinetochore protein NDC80</fullName>
    </recommendedName>
</protein>
<proteinExistence type="inferred from homology"/>
<dbReference type="InterPro" id="IPR005550">
    <property type="entry name" value="Kinetochore_Ndc80"/>
</dbReference>
<evidence type="ECO:0000256" key="9">
    <source>
        <dbReference type="ARBA" id="ARBA00023328"/>
    </source>
</evidence>
<evidence type="ECO:0000256" key="10">
    <source>
        <dbReference type="RuleBase" id="RU368072"/>
    </source>
</evidence>
<comment type="subunit">
    <text evidence="10">Component of the NDC80 complex.</text>
</comment>
<feature type="region of interest" description="Disordered" evidence="12">
    <location>
        <begin position="1"/>
        <end position="146"/>
    </location>
</feature>
<feature type="compositionally biased region" description="Polar residues" evidence="12">
    <location>
        <begin position="1"/>
        <end position="11"/>
    </location>
</feature>
<dbReference type="OMA" id="PSHKFQK"/>
<comment type="similarity">
    <text evidence="1 10">Belongs to the NDC80/HEC1 family.</text>
</comment>
<evidence type="ECO:0000256" key="7">
    <source>
        <dbReference type="ARBA" id="ARBA00023242"/>
    </source>
</evidence>
<gene>
    <name evidence="15" type="primary">NDAI0F00330</name>
    <name evidence="15" type="ordered locus">NDAI_0F00330</name>
</gene>
<dbReference type="PANTHER" id="PTHR10643">
    <property type="entry name" value="KINETOCHORE PROTEIN NDC80"/>
    <property type="match status" value="1"/>
</dbReference>
<evidence type="ECO:0000256" key="4">
    <source>
        <dbReference type="ARBA" id="ARBA00022776"/>
    </source>
</evidence>
<dbReference type="RefSeq" id="XP_003670595.1">
    <property type="nucleotide sequence ID" value="XM_003670547.1"/>
</dbReference>
<keyword evidence="2 10" id="KW-0158">Chromosome</keyword>
<dbReference type="EMBL" id="HE580272">
    <property type="protein sequence ID" value="CCD25352.1"/>
    <property type="molecule type" value="Genomic_DNA"/>
</dbReference>
<keyword evidence="9 10" id="KW-0137">Centromere</keyword>
<evidence type="ECO:0000256" key="5">
    <source>
        <dbReference type="ARBA" id="ARBA00022838"/>
    </source>
</evidence>
<evidence type="ECO:0000259" key="13">
    <source>
        <dbReference type="Pfam" id="PF03801"/>
    </source>
</evidence>
<dbReference type="InterPro" id="IPR055260">
    <property type="entry name" value="Ndc80_CH"/>
</dbReference>
<feature type="compositionally biased region" description="Low complexity" evidence="12">
    <location>
        <begin position="129"/>
        <end position="139"/>
    </location>
</feature>
<evidence type="ECO:0000256" key="11">
    <source>
        <dbReference type="SAM" id="Coils"/>
    </source>
</evidence>
<keyword evidence="6 11" id="KW-0175">Coiled coil</keyword>
<dbReference type="KEGG" id="ndi:NDAI_0F00330"/>
<dbReference type="GO" id="GO:0008017">
    <property type="term" value="F:microtubule binding"/>
    <property type="evidence" value="ECO:0007669"/>
    <property type="project" value="EnsemblFungi"/>
</dbReference>
<feature type="compositionally biased region" description="Low complexity" evidence="12">
    <location>
        <begin position="50"/>
        <end position="63"/>
    </location>
</feature>
<dbReference type="GeneID" id="11497139"/>
<evidence type="ECO:0000313" key="15">
    <source>
        <dbReference type="EMBL" id="CCD25352.1"/>
    </source>
</evidence>
<evidence type="ECO:0000256" key="6">
    <source>
        <dbReference type="ARBA" id="ARBA00023054"/>
    </source>
</evidence>
<dbReference type="Pfam" id="PF03801">
    <property type="entry name" value="Ndc80_HEC"/>
    <property type="match status" value="1"/>
</dbReference>
<dbReference type="InterPro" id="IPR038273">
    <property type="entry name" value="Ndc80_sf"/>
</dbReference>
<feature type="domain" description="DUF5595" evidence="14">
    <location>
        <begin position="338"/>
        <end position="397"/>
    </location>
</feature>
<dbReference type="eggNOG" id="KOG0995">
    <property type="taxonomic scope" value="Eukaryota"/>
</dbReference>
<reference evidence="15 16" key="1">
    <citation type="journal article" date="2011" name="Proc. Natl. Acad. Sci. U.S.A.">
        <title>Evolutionary erosion of yeast sex chromosomes by mating-type switching accidents.</title>
        <authorList>
            <person name="Gordon J.L."/>
            <person name="Armisen D."/>
            <person name="Proux-Wera E."/>
            <person name="Oheigeartaigh S.S."/>
            <person name="Byrne K.P."/>
            <person name="Wolfe K.H."/>
        </authorList>
    </citation>
    <scope>NUCLEOTIDE SEQUENCE [LARGE SCALE GENOMIC DNA]</scope>
    <source>
        <strain evidence="16">ATCC 10597 / BCRC 20456 / CBS 421 / NBRC 0211 / NRRL Y-12639</strain>
    </source>
</reference>
<feature type="coiled-coil region" evidence="11">
    <location>
        <begin position="447"/>
        <end position="481"/>
    </location>
</feature>
<dbReference type="Proteomes" id="UP000000689">
    <property type="component" value="Chromosome 6"/>
</dbReference>
<dbReference type="STRING" id="1071378.G0WC41"/>
<dbReference type="HOGENOM" id="CLU_012583_0_0_1"/>
<dbReference type="Gene3D" id="1.10.418.30">
    <property type="entry name" value="Ncd80 complex, Ncd80 subunit"/>
    <property type="match status" value="1"/>
</dbReference>
<keyword evidence="4 10" id="KW-0498">Mitosis</keyword>
<dbReference type="GO" id="GO:0051301">
    <property type="term" value="P:cell division"/>
    <property type="evidence" value="ECO:0007669"/>
    <property type="project" value="UniProtKB-UniRule"/>
</dbReference>
<keyword evidence="3 10" id="KW-0132">Cell division</keyword>
<evidence type="ECO:0000256" key="12">
    <source>
        <dbReference type="SAM" id="MobiDB-lite"/>
    </source>
</evidence>
<keyword evidence="7 10" id="KW-0539">Nucleus</keyword>
<dbReference type="GO" id="GO:0005634">
    <property type="term" value="C:nucleus"/>
    <property type="evidence" value="ECO:0007669"/>
    <property type="project" value="UniProtKB-SubCell"/>
</dbReference>
<evidence type="ECO:0000256" key="3">
    <source>
        <dbReference type="ARBA" id="ARBA00022618"/>
    </source>
</evidence>
<keyword evidence="5 10" id="KW-0995">Kinetochore</keyword>
<feature type="compositionally biased region" description="Polar residues" evidence="12">
    <location>
        <begin position="102"/>
        <end position="117"/>
    </location>
</feature>
<evidence type="ECO:0000259" key="14">
    <source>
        <dbReference type="Pfam" id="PF18077"/>
    </source>
</evidence>
<dbReference type="GO" id="GO:0042802">
    <property type="term" value="F:identical protein binding"/>
    <property type="evidence" value="ECO:0007669"/>
    <property type="project" value="EnsemblFungi"/>
</dbReference>
<feature type="coiled-coil region" evidence="11">
    <location>
        <begin position="634"/>
        <end position="718"/>
    </location>
</feature>
<dbReference type="GO" id="GO:0034501">
    <property type="term" value="P:protein localization to kinetochore"/>
    <property type="evidence" value="ECO:0007669"/>
    <property type="project" value="EnsemblFungi"/>
</dbReference>
<comment type="subcellular location">
    <subcellularLocation>
        <location evidence="10">Chromosome</location>
        <location evidence="10">Centromere</location>
        <location evidence="10">Kinetochore</location>
    </subcellularLocation>
    <subcellularLocation>
        <location evidence="10">Nucleus</location>
    </subcellularLocation>
</comment>
<feature type="compositionally biased region" description="Polar residues" evidence="12">
    <location>
        <begin position="74"/>
        <end position="85"/>
    </location>
</feature>
<evidence type="ECO:0000256" key="8">
    <source>
        <dbReference type="ARBA" id="ARBA00023306"/>
    </source>
</evidence>
<dbReference type="Pfam" id="PF18077">
    <property type="entry name" value="DUF5595"/>
    <property type="match status" value="1"/>
</dbReference>
<dbReference type="GO" id="GO:0031262">
    <property type="term" value="C:Ndc80 complex"/>
    <property type="evidence" value="ECO:0007669"/>
    <property type="project" value="UniProtKB-UniRule"/>
</dbReference>
<sequence>MANVNITSSNDINRRGIQQQQQQQQQQHLQSQIPQFASSSNITNMKRRNSATTNSNINNNNNNMGLSELMNRGYMNNSDLLHSTTNNNNNNNNNKKRKARSTVASGRLNFNSTDQDGITNLRRRRRRSTSNNSIGTSIRQSTLPQQKRWSLNNNTSIGNSLLLFQSKSTTGTTTTTNRDPRPLRDKNFQNAIQQEIFDYLIENKFDLQTNHPISIKSLRQPTQKFFIILFKWLYNRLDQGYSFVSKSIENEVYHLLKNLQYPYLETINRSQISAVGGGTNWYKFLGMIHWLVKININLETSLTKLDEQNSLLKDNNTQDFTILNQPLKTLDEQDQRQEKYELIVEKLFIDYITESYQSFLKLEDNYQPYMIKLTNGFNKFIHIIEIDIKNLQLNNKSIFTKYQNLIEMSQKLKISKKKFNALQLDLTKFQNYINTMEFKSHEWPKKLERMNDERERKQQEIKSIELEISNLEKKLNDKNFSIENIDLKNERKNKLITQLDLLSIENDKLIVVLKNKKIECEKNFKNMINTINQYHTIIDNLILARNNISEHYRIKEKNNVETFEDRDKIKKDDLIIKIKSKYQDYITKGLINNIIEEGESEPESETDPTTFNYGTFFNNDIETFSINGTIRNHILKLNEQIQIQIESIQNENKQIEDSIAQLKHNINENNIINDSLEEDLFNLNSEFELNKQQNENDLITQRIEIEKFERKISDTKKEIDSKIISANQLVKSTKLKHQEFQRDITNQRESLQRKIIDIIEVATDFKFDIQKLIESKDIDITNLLKELDIDDFGSS</sequence>
<dbReference type="AlphaFoldDB" id="G0WC41"/>
<evidence type="ECO:0000256" key="1">
    <source>
        <dbReference type="ARBA" id="ARBA00007050"/>
    </source>
</evidence>
<dbReference type="InterPro" id="IPR040967">
    <property type="entry name" value="DUF5595"/>
</dbReference>
<dbReference type="GO" id="GO:1990758">
    <property type="term" value="P:mitotic sister chromatid biorientation"/>
    <property type="evidence" value="ECO:0007669"/>
    <property type="project" value="EnsemblFungi"/>
</dbReference>
<dbReference type="OrthoDB" id="7459479at2759"/>
<accession>G0WC41</accession>
<dbReference type="PANTHER" id="PTHR10643:SF2">
    <property type="entry name" value="KINETOCHORE PROTEIN NDC80 HOMOLOG"/>
    <property type="match status" value="1"/>
</dbReference>
<organism evidence="15 16">
    <name type="scientific">Naumovozyma dairenensis (strain ATCC 10597 / BCRC 20456 / CBS 421 / NBRC 0211 / NRRL Y-12639)</name>
    <name type="common">Saccharomyces dairenensis</name>
    <dbReference type="NCBI Taxonomy" id="1071378"/>
    <lineage>
        <taxon>Eukaryota</taxon>
        <taxon>Fungi</taxon>
        <taxon>Dikarya</taxon>
        <taxon>Ascomycota</taxon>
        <taxon>Saccharomycotina</taxon>
        <taxon>Saccharomycetes</taxon>
        <taxon>Saccharomycetales</taxon>
        <taxon>Saccharomycetaceae</taxon>
        <taxon>Naumovozyma</taxon>
    </lineage>
</organism>
<name>G0WC41_NAUDC</name>
<feature type="compositionally biased region" description="Low complexity" evidence="12">
    <location>
        <begin position="18"/>
        <end position="35"/>
    </location>
</feature>